<protein>
    <submittedName>
        <fullName evidence="1">Uncharacterized protein</fullName>
    </submittedName>
</protein>
<dbReference type="AlphaFoldDB" id="A0A074YAJ2"/>
<dbReference type="InParanoid" id="A0A074YAJ2"/>
<proteinExistence type="predicted"/>
<accession>A0A074YAJ2</accession>
<dbReference type="STRING" id="1043005.A0A074YAJ2"/>
<gene>
    <name evidence="1" type="ORF">AUEXF2481DRAFT_260420</name>
</gene>
<dbReference type="EMBL" id="KL584761">
    <property type="protein sequence ID" value="KEQ94813.1"/>
    <property type="molecule type" value="Genomic_DNA"/>
</dbReference>
<name>A0A074YAJ2_AURSE</name>
<organism evidence="1 2">
    <name type="scientific">Aureobasidium subglaciale (strain EXF-2481)</name>
    <name type="common">Aureobasidium pullulans var. subglaciale</name>
    <dbReference type="NCBI Taxonomy" id="1043005"/>
    <lineage>
        <taxon>Eukaryota</taxon>
        <taxon>Fungi</taxon>
        <taxon>Dikarya</taxon>
        <taxon>Ascomycota</taxon>
        <taxon>Pezizomycotina</taxon>
        <taxon>Dothideomycetes</taxon>
        <taxon>Dothideomycetidae</taxon>
        <taxon>Dothideales</taxon>
        <taxon>Saccotheciaceae</taxon>
        <taxon>Aureobasidium</taxon>
    </lineage>
</organism>
<reference evidence="1 2" key="1">
    <citation type="journal article" date="2014" name="BMC Genomics">
        <title>Genome sequencing of four Aureobasidium pullulans varieties: biotechnological potential, stress tolerance, and description of new species.</title>
        <authorList>
            <person name="Gostin Ar C."/>
            <person name="Ohm R.A."/>
            <person name="Kogej T."/>
            <person name="Sonjak S."/>
            <person name="Turk M."/>
            <person name="Zajc J."/>
            <person name="Zalar P."/>
            <person name="Grube M."/>
            <person name="Sun H."/>
            <person name="Han J."/>
            <person name="Sharma A."/>
            <person name="Chiniquy J."/>
            <person name="Ngan C.Y."/>
            <person name="Lipzen A."/>
            <person name="Barry K."/>
            <person name="Grigoriev I.V."/>
            <person name="Gunde-Cimerman N."/>
        </authorList>
    </citation>
    <scope>NUCLEOTIDE SEQUENCE [LARGE SCALE GENOMIC DNA]</scope>
    <source>
        <strain evidence="1 2">EXF-2481</strain>
    </source>
</reference>
<evidence type="ECO:0000313" key="2">
    <source>
        <dbReference type="Proteomes" id="UP000030641"/>
    </source>
</evidence>
<evidence type="ECO:0000313" key="1">
    <source>
        <dbReference type="EMBL" id="KEQ94813.1"/>
    </source>
</evidence>
<keyword evidence="2" id="KW-1185">Reference proteome</keyword>
<dbReference type="GeneID" id="25363137"/>
<dbReference type="OrthoDB" id="28755at2759"/>
<dbReference type="RefSeq" id="XP_013343349.1">
    <property type="nucleotide sequence ID" value="XM_013487895.1"/>
</dbReference>
<sequence length="71" mass="7903">MLEEPGSWVHGEEYLQGRPDSMDAPYLGYTLKRLWSVILQCSEERIAAFCPTLLSGIRIGGSKAGCRCLEI</sequence>
<dbReference type="HOGENOM" id="CLU_2739607_0_0_1"/>
<dbReference type="Proteomes" id="UP000030641">
    <property type="component" value="Unassembled WGS sequence"/>
</dbReference>